<accession>B1N6R5</accession>
<dbReference type="Gene3D" id="3.40.50.1820">
    <property type="entry name" value="alpha/beta hydrolase"/>
    <property type="match status" value="1"/>
</dbReference>
<dbReference type="AlphaFoldDB" id="B1N6R5"/>
<proteinExistence type="predicted"/>
<reference evidence="2" key="1">
    <citation type="journal article" date="2008" name="FEMS Microbiol. Ecol.">
        <title>Metagenomic analysis of a freshwater toxic cyanobacteria bloom.</title>
        <authorList>
            <person name="Pope P.B."/>
            <person name="Patel B.K."/>
        </authorList>
    </citation>
    <scope>NUCLEOTIDE SEQUENCE</scope>
</reference>
<evidence type="ECO:0000313" key="2">
    <source>
        <dbReference type="EMBL" id="ABM53611.1"/>
    </source>
</evidence>
<organism evidence="2">
    <name type="scientific">uncultured bacterium CBNPD1 BAC clone 2089</name>
    <dbReference type="NCBI Taxonomy" id="417311"/>
    <lineage>
        <taxon>Bacteria</taxon>
        <taxon>environmental samples</taxon>
    </lineage>
</organism>
<dbReference type="PANTHER" id="PTHR13136">
    <property type="entry name" value="TESTIS DEVELOPMENT PROTEIN PRTD"/>
    <property type="match status" value="1"/>
</dbReference>
<evidence type="ECO:0000259" key="1">
    <source>
        <dbReference type="Pfam" id="PF20408"/>
    </source>
</evidence>
<dbReference type="GO" id="GO:0016787">
    <property type="term" value="F:hydrolase activity"/>
    <property type="evidence" value="ECO:0007669"/>
    <property type="project" value="UniProtKB-KW"/>
</dbReference>
<dbReference type="InterPro" id="IPR046879">
    <property type="entry name" value="KANL3/Tex30_Abhydrolase"/>
</dbReference>
<dbReference type="Pfam" id="PF20408">
    <property type="entry name" value="Abhydrolase_11"/>
    <property type="match status" value="1"/>
</dbReference>
<dbReference type="InterPro" id="IPR026555">
    <property type="entry name" value="NSL3/Tex30"/>
</dbReference>
<dbReference type="PANTHER" id="PTHR13136:SF11">
    <property type="entry name" value="TESTIS-EXPRESSED PROTEIN 30"/>
    <property type="match status" value="1"/>
</dbReference>
<dbReference type="SUPFAM" id="SSF53474">
    <property type="entry name" value="alpha/beta-Hydrolases"/>
    <property type="match status" value="1"/>
</dbReference>
<dbReference type="EMBL" id="EF157672">
    <property type="protein sequence ID" value="ABM53611.1"/>
    <property type="molecule type" value="Genomic_DNA"/>
</dbReference>
<dbReference type="InterPro" id="IPR029058">
    <property type="entry name" value="AB_hydrolase_fold"/>
</dbReference>
<protein>
    <submittedName>
        <fullName evidence="2">Alpha/beta-hydrolase fold predicted hydrolase</fullName>
    </submittedName>
</protein>
<feature type="domain" description="KANL3/Tex30 alpha/beta hydrolase-like" evidence="1">
    <location>
        <begin position="8"/>
        <end position="172"/>
    </location>
</feature>
<keyword evidence="2" id="KW-0378">Hydrolase</keyword>
<sequence>MCVRAKGLVLFPGAGSNRDHSSLVSLEERLAPLPVARVDFPYRRAGRKAPDRAPVLVDCVVREVKEFAALNSCRSSSLVIGGRSMGGRMCSMAVADGLAAKGLVLISYPLHPPAKPQNLRVEHLSNIAVPTLFVHGTNDPFGSPAELRRHARRVTGDVTFQFIERGRHDLKGSDELIADVVGEWMASL</sequence>
<name>B1N6R5_9BACT</name>